<dbReference type="SUPFAM" id="SSF56112">
    <property type="entry name" value="Protein kinase-like (PK-like)"/>
    <property type="match status" value="1"/>
</dbReference>
<dbReference type="AlphaFoldDB" id="A0A916QX50"/>
<dbReference type="RefSeq" id="WP_188674428.1">
    <property type="nucleotide sequence ID" value="NZ_BMKA01000002.1"/>
</dbReference>
<proteinExistence type="predicted"/>
<dbReference type="EMBL" id="BMKA01000002">
    <property type="protein sequence ID" value="GGA19984.1"/>
    <property type="molecule type" value="Genomic_DNA"/>
</dbReference>
<dbReference type="InterPro" id="IPR052961">
    <property type="entry name" value="Oxido-Kinase-like_Enzymes"/>
</dbReference>
<name>A0A916QX50_9RHOB</name>
<keyword evidence="3" id="KW-1185">Reference proteome</keyword>
<dbReference type="SMART" id="SM00587">
    <property type="entry name" value="CHK"/>
    <property type="match status" value="1"/>
</dbReference>
<reference evidence="2" key="2">
    <citation type="submission" date="2020-09" db="EMBL/GenBank/DDBJ databases">
        <authorList>
            <person name="Sun Q."/>
            <person name="Zhou Y."/>
        </authorList>
    </citation>
    <scope>NUCLEOTIDE SEQUENCE</scope>
    <source>
        <strain evidence="2">CGMCC 1.15880</strain>
    </source>
</reference>
<evidence type="ECO:0000259" key="1">
    <source>
        <dbReference type="SMART" id="SM00587"/>
    </source>
</evidence>
<organism evidence="2 3">
    <name type="scientific">Neptunicoccus cionae</name>
    <dbReference type="NCBI Taxonomy" id="2035344"/>
    <lineage>
        <taxon>Bacteria</taxon>
        <taxon>Pseudomonadati</taxon>
        <taxon>Pseudomonadota</taxon>
        <taxon>Alphaproteobacteria</taxon>
        <taxon>Rhodobacterales</taxon>
        <taxon>Paracoccaceae</taxon>
        <taxon>Neptunicoccus</taxon>
    </lineage>
</organism>
<gene>
    <name evidence="2" type="ORF">GCM10011498_21140</name>
</gene>
<reference evidence="2" key="1">
    <citation type="journal article" date="2014" name="Int. J. Syst. Evol. Microbiol.">
        <title>Complete genome sequence of Corynebacterium casei LMG S-19264T (=DSM 44701T), isolated from a smear-ripened cheese.</title>
        <authorList>
            <consortium name="US DOE Joint Genome Institute (JGI-PGF)"/>
            <person name="Walter F."/>
            <person name="Albersmeier A."/>
            <person name="Kalinowski J."/>
            <person name="Ruckert C."/>
        </authorList>
    </citation>
    <scope>NUCLEOTIDE SEQUENCE</scope>
    <source>
        <strain evidence="2">CGMCC 1.15880</strain>
    </source>
</reference>
<dbReference type="InterPro" id="IPR015897">
    <property type="entry name" value="CHK_kinase-like"/>
</dbReference>
<comment type="caution">
    <text evidence="2">The sequence shown here is derived from an EMBL/GenBank/DDBJ whole genome shotgun (WGS) entry which is preliminary data.</text>
</comment>
<evidence type="ECO:0000313" key="3">
    <source>
        <dbReference type="Proteomes" id="UP000628017"/>
    </source>
</evidence>
<feature type="domain" description="CHK kinase-like" evidence="1">
    <location>
        <begin position="114"/>
        <end position="283"/>
    </location>
</feature>
<evidence type="ECO:0000313" key="2">
    <source>
        <dbReference type="EMBL" id="GGA19984.1"/>
    </source>
</evidence>
<dbReference type="Proteomes" id="UP000628017">
    <property type="component" value="Unassembled WGS sequence"/>
</dbReference>
<dbReference type="Gene3D" id="3.90.1200.10">
    <property type="match status" value="1"/>
</dbReference>
<dbReference type="InterPro" id="IPR002575">
    <property type="entry name" value="Aminoglycoside_PTrfase"/>
</dbReference>
<accession>A0A916QX50</accession>
<sequence>MSLPIPQNAEEITPDWLSVAMGRTVTGCTAQRIGRDESFTGGSLIRLGLDYSETKGPESIIAKLSAKRPAFRKALAEANRREVGFYSRKADRRNLPVPRCCYADFDENSGDSIVLVEDFAQARSGDFVKGCSLKDAQAVIAAMAKVHASYWEEGPAENSWLPEFDFAQCWTDYPARLSQILPDQHLPAGFRRLGDHLADNPHLYAQLLGQGPQTCIHRDLQVDNVLFTPKGAVVLDWQFTGYGNGTSDLGYFLISSLSPEQRRGAERGLVRAYHKALLGQGLTGFALPDCQRGYVLSVLGKLFLTVVATVLFDNSSAHKREWRRADLQRLLSFCDDHEIAPELWTEQC</sequence>
<dbReference type="PANTHER" id="PTHR23020">
    <property type="entry name" value="UNCHARACTERIZED NUCLEAR HORMONE RECEPTOR-RELATED"/>
    <property type="match status" value="1"/>
</dbReference>
<dbReference type="InterPro" id="IPR011009">
    <property type="entry name" value="Kinase-like_dom_sf"/>
</dbReference>
<dbReference type="Pfam" id="PF01636">
    <property type="entry name" value="APH"/>
    <property type="match status" value="1"/>
</dbReference>
<protein>
    <submittedName>
        <fullName evidence="2">Aminoglycoside phosphotransferase</fullName>
    </submittedName>
</protein>
<dbReference type="PANTHER" id="PTHR23020:SF41">
    <property type="entry name" value="AMINOGLYCOSIDE PHOSPHOTRANSFERASE DOMAIN-CONTAINING PROTEIN"/>
    <property type="match status" value="1"/>
</dbReference>